<evidence type="ECO:0000256" key="2">
    <source>
        <dbReference type="ARBA" id="ARBA00010312"/>
    </source>
</evidence>
<dbReference type="GO" id="GO:0009061">
    <property type="term" value="P:anaerobic respiration"/>
    <property type="evidence" value="ECO:0007669"/>
    <property type="project" value="TreeGrafter"/>
</dbReference>
<keyword evidence="5" id="KW-0560">Oxidoreductase</keyword>
<dbReference type="Gene3D" id="2.40.40.20">
    <property type="match status" value="1"/>
</dbReference>
<evidence type="ECO:0000256" key="3">
    <source>
        <dbReference type="ARBA" id="ARBA00022505"/>
    </source>
</evidence>
<dbReference type="EMBL" id="LK996017">
    <property type="protein sequence ID" value="CDX00805.1"/>
    <property type="molecule type" value="Genomic_DNA"/>
</dbReference>
<evidence type="ECO:0000313" key="10">
    <source>
        <dbReference type="EMBL" id="KTE89170.1"/>
    </source>
</evidence>
<feature type="domain" description="Molybdopterin dinucleotide-binding" evidence="7">
    <location>
        <begin position="731"/>
        <end position="806"/>
    </location>
</feature>
<dbReference type="GO" id="GO:0030151">
    <property type="term" value="F:molybdenum ion binding"/>
    <property type="evidence" value="ECO:0007669"/>
    <property type="project" value="TreeGrafter"/>
</dbReference>
<evidence type="ECO:0000313" key="9">
    <source>
        <dbReference type="EMBL" id="CDX00805.1"/>
    </source>
</evidence>
<name>A0A098AXH1_DESHA</name>
<dbReference type="GO" id="GO:0043546">
    <property type="term" value="F:molybdopterin cofactor binding"/>
    <property type="evidence" value="ECO:0007669"/>
    <property type="project" value="InterPro"/>
</dbReference>
<dbReference type="InterPro" id="IPR050612">
    <property type="entry name" value="Prok_Mopterin_Oxidored"/>
</dbReference>
<dbReference type="SUPFAM" id="SSF50692">
    <property type="entry name" value="ADC-like"/>
    <property type="match status" value="1"/>
</dbReference>
<dbReference type="EMBL" id="LOCK01000094">
    <property type="protein sequence ID" value="KTE89170.1"/>
    <property type="molecule type" value="Genomic_DNA"/>
</dbReference>
<sequence>MLNKDVKTVYKGTGLCSFGVGANLAEIDVKDGKVVRTRPARYDKAYDLEQFRPWTIKARGGEFKASTKSEIPPFAIGYKKRITSPNRILYPLKREDWDPNGERNPQNRGKSKFVRISWDEATDIIASEIRRIEKEYGLESVLLQCDGHGETKVVHAAHGCNTRLFNQLGGFTMQARQPDSWEGWYWGAKHVWGQDPVGQADMGNLLLDIAENTDMLVFWGCDMETTPWGWGGQLPSRYCNWLSDIGVKQIYICPDVNYGCAAHNDKWIPVFPNTDAALHLAIMYTWLVEDTWNKEYIETHAVGFEYLKKYILGEDEDKTPKTPKWAEPICGVPARTIKALARQWAKTKASIAHCNGGSLIRSTYSHEPARLEVCLMAMQGLGERGRNIVKFIEWNFYGMDSQMPAPRSEIVPTLDPAYRGFNFVQPASFIPKTLIPKAILGDYTDENPLKWQGFTLAGWPRWDQFIEYQYPIPGAKELHMIWTDTPCWTTCWNGGNSMIEALRSEKIQTVVAQHPWLENDCLYADLILPINTKYEENDIGVDNVGGNFCTLYMEDKAIEPLGESKSDWEAVGEVARKLGVYDAYVEGKTEEEWIRFGFENSNVQHLMSFEEFKEKGYIITPTAENWEEGTRGFENFYNDPEEYALNTPTGKLEIYSEELANNFPDDDERGPYPKFIPFGDRHQESRLHPRSEKYPYLIVSNHPRWRVHANMDDVTWFREIETCKVVGPDGYQYEPVWINPKDAEKLGVKSGDVVKVFNDRGWTLGGVYVTERIMPEVVLQDHGARLDPIEPGISDRGGVNNLICPTETTSKNAPGECTSGFLVGIEKVDVFALARQYPEVFSRKYDQGIGVSIENYVKL</sequence>
<reference evidence="9" key="1">
    <citation type="submission" date="2014-07" db="EMBL/GenBank/DDBJ databases">
        <authorList>
            <person name="Hornung V.Bastian."/>
        </authorList>
    </citation>
    <scope>NUCLEOTIDE SEQUENCE</scope>
    <source>
        <strain evidence="9">PCE-S</strain>
    </source>
</reference>
<dbReference type="Gene3D" id="2.20.25.340">
    <property type="match status" value="1"/>
</dbReference>
<dbReference type="AlphaFoldDB" id="A0A098AXH1"/>
<evidence type="ECO:0000256" key="4">
    <source>
        <dbReference type="ARBA" id="ARBA00022723"/>
    </source>
</evidence>
<dbReference type="GO" id="GO:0009055">
    <property type="term" value="F:electron transfer activity"/>
    <property type="evidence" value="ECO:0007669"/>
    <property type="project" value="TreeGrafter"/>
</dbReference>
<evidence type="ECO:0000313" key="11">
    <source>
        <dbReference type="Proteomes" id="UP000054623"/>
    </source>
</evidence>
<evidence type="ECO:0000259" key="7">
    <source>
        <dbReference type="Pfam" id="PF01568"/>
    </source>
</evidence>
<dbReference type="PANTHER" id="PTHR43742">
    <property type="entry name" value="TRIMETHYLAMINE-N-OXIDE REDUCTASE"/>
    <property type="match status" value="1"/>
</dbReference>
<reference evidence="10 11" key="2">
    <citation type="submission" date="2015-12" db="EMBL/GenBank/DDBJ databases">
        <title>Draft Genome Sequence of Desulfitobacterium hafniense Strain DH, a Sulfate-reducing Bacterium Isolated from Paddy Soils.</title>
        <authorList>
            <person name="Bao P."/>
            <person name="Zhang X."/>
            <person name="Li G."/>
        </authorList>
    </citation>
    <scope>NUCLEOTIDE SEQUENCE [LARGE SCALE GENOMIC DNA]</scope>
    <source>
        <strain evidence="10 11">DH</strain>
    </source>
</reference>
<dbReference type="Gene3D" id="3.40.228.10">
    <property type="entry name" value="Dimethylsulfoxide Reductase, domain 2"/>
    <property type="match status" value="1"/>
</dbReference>
<comment type="cofactor">
    <cofactor evidence="1">
        <name>Mo-bis(molybdopterin guanine dinucleotide)</name>
        <dbReference type="ChEBI" id="CHEBI:60539"/>
    </cofactor>
</comment>
<dbReference type="Proteomes" id="UP000054623">
    <property type="component" value="Unassembled WGS sequence"/>
</dbReference>
<gene>
    <name evidence="10" type="ORF">AT727_14185</name>
    <name evidence="9" type="ORF">DPCES_0918</name>
</gene>
<evidence type="ECO:0000259" key="8">
    <source>
        <dbReference type="Pfam" id="PF21423"/>
    </source>
</evidence>
<dbReference type="GO" id="GO:0016491">
    <property type="term" value="F:oxidoreductase activity"/>
    <property type="evidence" value="ECO:0007669"/>
    <property type="project" value="UniProtKB-KW"/>
</dbReference>
<keyword evidence="9" id="KW-0808">Transferase</keyword>
<protein>
    <submittedName>
        <fullName evidence="10">Dehydrogenase</fullName>
    </submittedName>
    <submittedName>
        <fullName evidence="9">Pyrogallol hydroxytransferase large subunit</fullName>
    </submittedName>
</protein>
<dbReference type="Pfam" id="PF00384">
    <property type="entry name" value="Molybdopterin"/>
    <property type="match status" value="2"/>
</dbReference>
<dbReference type="Gene3D" id="3.40.50.740">
    <property type="match status" value="2"/>
</dbReference>
<dbReference type="Pfam" id="PF01568">
    <property type="entry name" value="Molydop_binding"/>
    <property type="match status" value="1"/>
</dbReference>
<dbReference type="PATRIC" id="fig|49338.4.peg.988"/>
<dbReference type="SUPFAM" id="SSF53706">
    <property type="entry name" value="Formate dehydrogenase/DMSO reductase, domains 1-3"/>
    <property type="match status" value="1"/>
</dbReference>
<dbReference type="InterPro" id="IPR009010">
    <property type="entry name" value="Asp_de-COase-like_dom_sf"/>
</dbReference>
<dbReference type="OrthoDB" id="9803192at2"/>
<evidence type="ECO:0000256" key="5">
    <source>
        <dbReference type="ARBA" id="ARBA00023002"/>
    </source>
</evidence>
<feature type="domain" description="Pyrogallol hydroxytransferase large subunit-like N-terminal" evidence="8">
    <location>
        <begin position="29"/>
        <end position="79"/>
    </location>
</feature>
<keyword evidence="4" id="KW-0479">Metal-binding</keyword>
<proteinExistence type="inferred from homology"/>
<dbReference type="GO" id="GO:0030288">
    <property type="term" value="C:outer membrane-bounded periplasmic space"/>
    <property type="evidence" value="ECO:0007669"/>
    <property type="project" value="TreeGrafter"/>
</dbReference>
<dbReference type="PANTHER" id="PTHR43742:SF10">
    <property type="entry name" value="TRIMETHYLAMINE-N-OXIDE REDUCTASE 2"/>
    <property type="match status" value="1"/>
</dbReference>
<dbReference type="InterPro" id="IPR006657">
    <property type="entry name" value="MoPterin_dinucl-bd_dom"/>
</dbReference>
<dbReference type="Pfam" id="PF21423">
    <property type="entry name" value="AhtL-like_1st"/>
    <property type="match status" value="1"/>
</dbReference>
<organism evidence="9">
    <name type="scientific">Desulfitobacterium hafniense</name>
    <name type="common">Desulfitobacterium frappieri</name>
    <dbReference type="NCBI Taxonomy" id="49338"/>
    <lineage>
        <taxon>Bacteria</taxon>
        <taxon>Bacillati</taxon>
        <taxon>Bacillota</taxon>
        <taxon>Clostridia</taxon>
        <taxon>Eubacteriales</taxon>
        <taxon>Desulfitobacteriaceae</taxon>
        <taxon>Desulfitobacterium</taxon>
    </lineage>
</organism>
<feature type="domain" description="Molybdopterin oxidoreductase" evidence="6">
    <location>
        <begin position="499"/>
        <end position="576"/>
    </location>
</feature>
<dbReference type="RefSeq" id="WP_005808635.1">
    <property type="nucleotide sequence ID" value="NZ_CABKQQ010000011.1"/>
</dbReference>
<feature type="domain" description="Molybdopterin oxidoreductase" evidence="6">
    <location>
        <begin position="87"/>
        <end position="286"/>
    </location>
</feature>
<comment type="similarity">
    <text evidence="2">Belongs to the prokaryotic molybdopterin-containing oxidoreductase family.</text>
</comment>
<evidence type="ECO:0000259" key="6">
    <source>
        <dbReference type="Pfam" id="PF00384"/>
    </source>
</evidence>
<dbReference type="InterPro" id="IPR049032">
    <property type="entry name" value="AhtL-like_N"/>
</dbReference>
<keyword evidence="3" id="KW-0500">Molybdenum</keyword>
<dbReference type="GO" id="GO:0016740">
    <property type="term" value="F:transferase activity"/>
    <property type="evidence" value="ECO:0007669"/>
    <property type="project" value="UniProtKB-KW"/>
</dbReference>
<evidence type="ECO:0000256" key="1">
    <source>
        <dbReference type="ARBA" id="ARBA00001942"/>
    </source>
</evidence>
<dbReference type="InterPro" id="IPR006656">
    <property type="entry name" value="Mopterin_OxRdtase"/>
</dbReference>
<accession>A0A098AXH1</accession>